<accession>A0AA35K5D8</accession>
<dbReference type="AlphaFoldDB" id="A0AA35K5D8"/>
<gene>
    <name evidence="1" type="ORF">PODLI_1B014365</name>
</gene>
<dbReference type="Proteomes" id="UP001178461">
    <property type="component" value="Chromosome 3"/>
</dbReference>
<protein>
    <submittedName>
        <fullName evidence="1">Uncharacterized protein</fullName>
    </submittedName>
</protein>
<dbReference type="EMBL" id="OX395128">
    <property type="protein sequence ID" value="CAI5770803.1"/>
    <property type="molecule type" value="Genomic_DNA"/>
</dbReference>
<evidence type="ECO:0000313" key="1">
    <source>
        <dbReference type="EMBL" id="CAI5770803.1"/>
    </source>
</evidence>
<reference evidence="1" key="1">
    <citation type="submission" date="2022-12" db="EMBL/GenBank/DDBJ databases">
        <authorList>
            <person name="Alioto T."/>
            <person name="Alioto T."/>
            <person name="Gomez Garrido J."/>
        </authorList>
    </citation>
    <scope>NUCLEOTIDE SEQUENCE</scope>
</reference>
<name>A0AA35K5D8_9SAUR</name>
<evidence type="ECO:0000313" key="2">
    <source>
        <dbReference type="Proteomes" id="UP001178461"/>
    </source>
</evidence>
<keyword evidence="2" id="KW-1185">Reference proteome</keyword>
<proteinExistence type="predicted"/>
<organism evidence="1 2">
    <name type="scientific">Podarcis lilfordi</name>
    <name type="common">Lilford's wall lizard</name>
    <dbReference type="NCBI Taxonomy" id="74358"/>
    <lineage>
        <taxon>Eukaryota</taxon>
        <taxon>Metazoa</taxon>
        <taxon>Chordata</taxon>
        <taxon>Craniata</taxon>
        <taxon>Vertebrata</taxon>
        <taxon>Euteleostomi</taxon>
        <taxon>Lepidosauria</taxon>
        <taxon>Squamata</taxon>
        <taxon>Bifurcata</taxon>
        <taxon>Unidentata</taxon>
        <taxon>Episquamata</taxon>
        <taxon>Laterata</taxon>
        <taxon>Lacertibaenia</taxon>
        <taxon>Lacertidae</taxon>
        <taxon>Podarcis</taxon>
    </lineage>
</organism>
<feature type="non-terminal residue" evidence="1">
    <location>
        <position position="1"/>
    </location>
</feature>
<sequence>QKLQAHKISLLHGEPEHISNVALNAWISLGPGRLREGTLKRLKLREWMGPPAARLLLQEFSQSRYRDSVKADGIKMLQ</sequence>